<reference evidence="1 2" key="1">
    <citation type="journal article" date="2019" name="Vet. Microbiol.">
        <title>Development of multi locus sequence typing (MLST) of Rodentibacter pneumotropicus.</title>
        <authorList>
            <person name="Adhikary S."/>
            <person name="Bisgaard M."/>
            <person name="Boot R."/>
            <person name="Benga L."/>
            <person name="Nicklas W."/>
            <person name="Christensen H."/>
        </authorList>
    </citation>
    <scope>NUCLEOTIDE SEQUENCE [LARGE SCALE GENOMIC DNA]</scope>
    <source>
        <strain evidence="1 2">1596_07</strain>
    </source>
</reference>
<evidence type="ECO:0000313" key="2">
    <source>
        <dbReference type="Proteomes" id="UP000310576"/>
    </source>
</evidence>
<evidence type="ECO:0000313" key="1">
    <source>
        <dbReference type="EMBL" id="THA11814.1"/>
    </source>
</evidence>
<dbReference type="AlphaFoldDB" id="A0A4S2Q6I8"/>
<protein>
    <submittedName>
        <fullName evidence="1">Uncharacterized protein</fullName>
    </submittedName>
</protein>
<proteinExistence type="predicted"/>
<sequence>MNPFSMLGYSDGVYEKYVYPFAKVCRKFGCKLVITLYPSELEFGQPKVSSVFDIINLGKIEDTQEVQEMDFIFL</sequence>
<gene>
    <name evidence="1" type="ORF">D3M76_10845</name>
</gene>
<accession>A0A4S2Q6I8</accession>
<dbReference type="Proteomes" id="UP000310576">
    <property type="component" value="Unassembled WGS sequence"/>
</dbReference>
<dbReference type="EMBL" id="QXNG01000128">
    <property type="protein sequence ID" value="THA11814.1"/>
    <property type="molecule type" value="Genomic_DNA"/>
</dbReference>
<name>A0A4S2Q6I8_9PAST</name>
<comment type="caution">
    <text evidence="1">The sequence shown here is derived from an EMBL/GenBank/DDBJ whole genome shotgun (WGS) entry which is preliminary data.</text>
</comment>
<organism evidence="1 2">
    <name type="scientific">Rodentibacter pneumotropicus</name>
    <dbReference type="NCBI Taxonomy" id="758"/>
    <lineage>
        <taxon>Bacteria</taxon>
        <taxon>Pseudomonadati</taxon>
        <taxon>Pseudomonadota</taxon>
        <taxon>Gammaproteobacteria</taxon>
        <taxon>Pasteurellales</taxon>
        <taxon>Pasteurellaceae</taxon>
        <taxon>Rodentibacter</taxon>
    </lineage>
</organism>